<accession>A0A8T5URF1</accession>
<reference evidence="3" key="1">
    <citation type="journal article" date="2022" name="Microbiol. Resour. Announc.">
        <title>Draft Genome Sequence of a Methanogenic Archaeon from West Spitsbergen Permafrost.</title>
        <authorList>
            <person name="Trubitsyn V."/>
            <person name="Rivkina E."/>
            <person name="Shcherbakova V."/>
        </authorList>
    </citation>
    <scope>NUCLEOTIDE SEQUENCE [LARGE SCALE GENOMIC DNA]</scope>
    <source>
        <strain evidence="3">VT</strain>
    </source>
</reference>
<dbReference type="InterPro" id="IPR029441">
    <property type="entry name" value="Cass2"/>
</dbReference>
<proteinExistence type="predicted"/>
<organism evidence="2 3">
    <name type="scientific">Methanobacterium spitsbergense</name>
    <dbReference type="NCBI Taxonomy" id="2874285"/>
    <lineage>
        <taxon>Archaea</taxon>
        <taxon>Methanobacteriati</taxon>
        <taxon>Methanobacteriota</taxon>
        <taxon>Methanomada group</taxon>
        <taxon>Methanobacteria</taxon>
        <taxon>Methanobacteriales</taxon>
        <taxon>Methanobacteriaceae</taxon>
        <taxon>Methanobacterium</taxon>
    </lineage>
</organism>
<feature type="domain" description="AraC effector-binding" evidence="1">
    <location>
        <begin position="1"/>
        <end position="153"/>
    </location>
</feature>
<evidence type="ECO:0000259" key="1">
    <source>
        <dbReference type="SMART" id="SM00871"/>
    </source>
</evidence>
<dbReference type="RefSeq" id="WP_223790224.1">
    <property type="nucleotide sequence ID" value="NZ_JAIOUQ010000001.1"/>
</dbReference>
<dbReference type="Pfam" id="PF14526">
    <property type="entry name" value="Cass2"/>
    <property type="match status" value="1"/>
</dbReference>
<name>A0A8T5URF1_9EURY</name>
<gene>
    <name evidence="2" type="ORF">K8N75_00560</name>
</gene>
<dbReference type="AlphaFoldDB" id="A0A8T5URF1"/>
<dbReference type="InterPro" id="IPR011256">
    <property type="entry name" value="Reg_factor_effector_dom_sf"/>
</dbReference>
<comment type="caution">
    <text evidence="2">The sequence shown here is derived from an EMBL/GenBank/DDBJ whole genome shotgun (WGS) entry which is preliminary data.</text>
</comment>
<dbReference type="PANTHER" id="PTHR36444">
    <property type="entry name" value="TRANSCRIPTIONAL REGULATOR PROTEIN YOBU-RELATED"/>
    <property type="match status" value="1"/>
</dbReference>
<dbReference type="Proteomes" id="UP000825933">
    <property type="component" value="Unassembled WGS sequence"/>
</dbReference>
<sequence length="154" mass="17818">MNQKTNSKKPFQVIGIEIRTSNEQAMEDIPSLWEKFYTKDIKKNIPNRLDNNVLAIYTNYEGNFTKPYTYILGCAVNSLSDIPDGMIGKSISSAKYEIFTAKGKMPDKIVEVWQYIWSPEIDVKRSYVTDFEVYGDKYNDLENSEVEIYIGVKE</sequence>
<dbReference type="SUPFAM" id="SSF55136">
    <property type="entry name" value="Probable bacterial effector-binding domain"/>
    <property type="match status" value="1"/>
</dbReference>
<dbReference type="EMBL" id="JAIOUQ010000001">
    <property type="protein sequence ID" value="MBZ2164546.1"/>
    <property type="molecule type" value="Genomic_DNA"/>
</dbReference>
<dbReference type="PANTHER" id="PTHR36444:SF2">
    <property type="entry name" value="TRANSCRIPTIONAL REGULATOR PROTEIN YOBU-RELATED"/>
    <property type="match status" value="1"/>
</dbReference>
<keyword evidence="3" id="KW-1185">Reference proteome</keyword>
<evidence type="ECO:0000313" key="3">
    <source>
        <dbReference type="Proteomes" id="UP000825933"/>
    </source>
</evidence>
<evidence type="ECO:0000313" key="2">
    <source>
        <dbReference type="EMBL" id="MBZ2164546.1"/>
    </source>
</evidence>
<dbReference type="InterPro" id="IPR010499">
    <property type="entry name" value="AraC_E-bd"/>
</dbReference>
<dbReference type="SMART" id="SM00871">
    <property type="entry name" value="AraC_E_bind"/>
    <property type="match status" value="1"/>
</dbReference>
<dbReference type="Gene3D" id="3.20.80.10">
    <property type="entry name" value="Regulatory factor, effector binding domain"/>
    <property type="match status" value="1"/>
</dbReference>
<protein>
    <submittedName>
        <fullName evidence="2">GyrI-like domain-containing protein</fullName>
    </submittedName>
</protein>
<dbReference type="InterPro" id="IPR053182">
    <property type="entry name" value="YobU-like_regulator"/>
</dbReference>